<protein>
    <submittedName>
        <fullName evidence="2">Uncharacterized protein</fullName>
    </submittedName>
</protein>
<name>A0AAJ8LMQ9_9TREE</name>
<evidence type="ECO:0000313" key="3">
    <source>
        <dbReference type="Proteomes" id="UP000322225"/>
    </source>
</evidence>
<keyword evidence="3" id="KW-1185">Reference proteome</keyword>
<dbReference type="AlphaFoldDB" id="A0AAJ8LMQ9"/>
<organism evidence="2 3">
    <name type="scientific">Kwoniella shandongensis</name>
    <dbReference type="NCBI Taxonomy" id="1734106"/>
    <lineage>
        <taxon>Eukaryota</taxon>
        <taxon>Fungi</taxon>
        <taxon>Dikarya</taxon>
        <taxon>Basidiomycota</taxon>
        <taxon>Agaricomycotina</taxon>
        <taxon>Tremellomycetes</taxon>
        <taxon>Tremellales</taxon>
        <taxon>Cryptococcaceae</taxon>
        <taxon>Kwoniella</taxon>
    </lineage>
</organism>
<gene>
    <name evidence="2" type="ORF">CI109_106044</name>
</gene>
<dbReference type="Proteomes" id="UP000322225">
    <property type="component" value="Chromosome 11"/>
</dbReference>
<reference evidence="2" key="2">
    <citation type="submission" date="2024-01" db="EMBL/GenBank/DDBJ databases">
        <title>Comparative genomics of Cryptococcus and Kwoniella reveals pathogenesis evolution and contrasting modes of karyotype evolution via chromosome fusion or intercentromeric recombination.</title>
        <authorList>
            <person name="Coelho M.A."/>
            <person name="David-Palma M."/>
            <person name="Shea T."/>
            <person name="Bowers K."/>
            <person name="McGinley-Smith S."/>
            <person name="Mohammad A.W."/>
            <person name="Gnirke A."/>
            <person name="Yurkov A.M."/>
            <person name="Nowrousian M."/>
            <person name="Sun S."/>
            <person name="Cuomo C.A."/>
            <person name="Heitman J."/>
        </authorList>
    </citation>
    <scope>NUCLEOTIDE SEQUENCE</scope>
    <source>
        <strain evidence="2">CBS 12478</strain>
    </source>
</reference>
<dbReference type="EMBL" id="CP144061">
    <property type="protein sequence ID" value="WWD21558.1"/>
    <property type="molecule type" value="Genomic_DNA"/>
</dbReference>
<dbReference type="KEGG" id="ksn:43589202"/>
<evidence type="ECO:0000313" key="2">
    <source>
        <dbReference type="EMBL" id="WWD21558.1"/>
    </source>
</evidence>
<feature type="transmembrane region" description="Helical" evidence="1">
    <location>
        <begin position="198"/>
        <end position="220"/>
    </location>
</feature>
<keyword evidence="1" id="KW-0812">Transmembrane</keyword>
<accession>A0AAJ8LMQ9</accession>
<feature type="transmembrane region" description="Helical" evidence="1">
    <location>
        <begin position="274"/>
        <end position="292"/>
    </location>
</feature>
<sequence length="315" mass="34337">MLTIPHSLGATRFKAVRMTSALSTVNAYLPKVLTPIHPAFPYPIIDLFGAMRLSSVVDWMARGVFDSPLPPDTPTKDKSRKGGKLMIKKKERASALQECIGILVVVFGGETFLALCTGSTPSWLISPNIALLFCLTHVIQTRTPFRRLLPAKPTLATELFLSLPDAIGRTLLLTKFSVSSVLHPTSPNTLPATPTTLLLVPFILAVPFASLIFSTFNFFSPSPRLTTPAELQPGGWMLVDAWAPLVIPALFLSLIGPVQGWNFGMGLGVSEDEAVVICMGVVWAIFTLRAVYNFGYKKEQWSSLIGLGEKKIKVQ</sequence>
<keyword evidence="1" id="KW-1133">Transmembrane helix</keyword>
<proteinExistence type="predicted"/>
<feature type="transmembrane region" description="Helical" evidence="1">
    <location>
        <begin position="241"/>
        <end position="262"/>
    </location>
</feature>
<keyword evidence="1" id="KW-0472">Membrane</keyword>
<dbReference type="RefSeq" id="XP_031860573.2">
    <property type="nucleotide sequence ID" value="XM_032005061.2"/>
</dbReference>
<reference evidence="2" key="1">
    <citation type="submission" date="2017-08" db="EMBL/GenBank/DDBJ databases">
        <authorList>
            <person name="Cuomo C."/>
            <person name="Billmyre B."/>
            <person name="Heitman J."/>
        </authorList>
    </citation>
    <scope>NUCLEOTIDE SEQUENCE</scope>
    <source>
        <strain evidence="2">CBS 12478</strain>
    </source>
</reference>
<evidence type="ECO:0000256" key="1">
    <source>
        <dbReference type="SAM" id="Phobius"/>
    </source>
</evidence>
<dbReference type="GeneID" id="43589202"/>